<organism evidence="2 3">
    <name type="scientific">Aerococcus loyolae</name>
    <dbReference type="NCBI Taxonomy" id="2976809"/>
    <lineage>
        <taxon>Bacteria</taxon>
        <taxon>Bacillati</taxon>
        <taxon>Bacillota</taxon>
        <taxon>Bacilli</taxon>
        <taxon>Lactobacillales</taxon>
        <taxon>Aerococcaceae</taxon>
        <taxon>Aerococcus</taxon>
    </lineage>
</organism>
<evidence type="ECO:0000313" key="3">
    <source>
        <dbReference type="Proteomes" id="UP001072007"/>
    </source>
</evidence>
<accession>A0ABT4C122</accession>
<dbReference type="InterPro" id="IPR011630">
    <property type="entry name" value="DUF1599"/>
</dbReference>
<sequence>MQFRSITDEMANLYDRKNSDYGNSFDRSIDQFGLVASAVRLGDKYNRFSQLINANQQVKDESIRDTLIDLANYAVMTILWLDEKGEVVNEESYRL</sequence>
<dbReference type="RefSeq" id="WP_224783832.1">
    <property type="nucleotide sequence ID" value="NZ_JAOTMD010000018.1"/>
</dbReference>
<comment type="caution">
    <text evidence="2">The sequence shown here is derived from an EMBL/GenBank/DDBJ whole genome shotgun (WGS) entry which is preliminary data.</text>
</comment>
<proteinExistence type="predicted"/>
<evidence type="ECO:0000313" key="2">
    <source>
        <dbReference type="EMBL" id="MCY3026201.1"/>
    </source>
</evidence>
<evidence type="ECO:0000259" key="1">
    <source>
        <dbReference type="Pfam" id="PF07659"/>
    </source>
</evidence>
<feature type="domain" description="Nucleotide modification associated" evidence="1">
    <location>
        <begin position="17"/>
        <end position="79"/>
    </location>
</feature>
<reference evidence="2" key="1">
    <citation type="submission" date="2024-05" db="EMBL/GenBank/DDBJ databases">
        <title>Aerococcus urinae taxonomy study.</title>
        <authorList>
            <person name="Christensen J."/>
            <person name="Senneby E."/>
        </authorList>
    </citation>
    <scope>NUCLEOTIDE SEQUENCE</scope>
    <source>
        <strain evidence="2">CDC-3352-U95</strain>
    </source>
</reference>
<dbReference type="Pfam" id="PF07659">
    <property type="entry name" value="DUF1599"/>
    <property type="match status" value="1"/>
</dbReference>
<dbReference type="GeneID" id="86858518"/>
<dbReference type="Proteomes" id="UP001072007">
    <property type="component" value="Unassembled WGS sequence"/>
</dbReference>
<name>A0ABT4C122_9LACT</name>
<protein>
    <submittedName>
        <fullName evidence="2">DUF1599 domain-containing protein</fullName>
    </submittedName>
</protein>
<keyword evidence="3" id="KW-1185">Reference proteome</keyword>
<gene>
    <name evidence="2" type="ORF">ODY23_07870</name>
</gene>
<dbReference type="EMBL" id="JAOTMD010000018">
    <property type="protein sequence ID" value="MCY3026201.1"/>
    <property type="molecule type" value="Genomic_DNA"/>
</dbReference>